<evidence type="ECO:0000256" key="3">
    <source>
        <dbReference type="ARBA" id="ARBA00022448"/>
    </source>
</evidence>
<feature type="compositionally biased region" description="Basic and acidic residues" evidence="9">
    <location>
        <begin position="373"/>
        <end position="382"/>
    </location>
</feature>
<dbReference type="Gene3D" id="1.20.5.170">
    <property type="match status" value="1"/>
</dbReference>
<dbReference type="OrthoDB" id="2018246at2759"/>
<evidence type="ECO:0000313" key="13">
    <source>
        <dbReference type="EMBL" id="KZZ96915.1"/>
    </source>
</evidence>
<keyword evidence="5" id="KW-0333">Golgi apparatus</keyword>
<dbReference type="SUPFAM" id="SSF48464">
    <property type="entry name" value="ENTH/VHS domain"/>
    <property type="match status" value="1"/>
</dbReference>
<dbReference type="SMART" id="SM00288">
    <property type="entry name" value="VHS"/>
    <property type="match status" value="1"/>
</dbReference>
<dbReference type="FunFam" id="1.25.40.90:FF:000008">
    <property type="entry name" value="VHS domain protein"/>
    <property type="match status" value="1"/>
</dbReference>
<dbReference type="Gene3D" id="1.25.40.90">
    <property type="match status" value="1"/>
</dbReference>
<dbReference type="InterPro" id="IPR013041">
    <property type="entry name" value="Clathrin_app_Ig-like_sf"/>
</dbReference>
<dbReference type="EMBL" id="AZGZ01000002">
    <property type="protein sequence ID" value="KZZ96915.1"/>
    <property type="molecule type" value="Genomic_DNA"/>
</dbReference>
<dbReference type="GO" id="GO:0043328">
    <property type="term" value="P:protein transport to vacuole involved in ubiquitin-dependent protein catabolic process via the multivesicular body sorting pathway"/>
    <property type="evidence" value="ECO:0007669"/>
    <property type="project" value="UniProtKB-ARBA"/>
</dbReference>
<gene>
    <name evidence="13" type="ORF">AAP_00558</name>
</gene>
<dbReference type="GO" id="GO:0005802">
    <property type="term" value="C:trans-Golgi network"/>
    <property type="evidence" value="ECO:0007669"/>
    <property type="project" value="TreeGrafter"/>
</dbReference>
<dbReference type="CDD" id="cd14235">
    <property type="entry name" value="GAT_GGA_fungi"/>
    <property type="match status" value="1"/>
</dbReference>
<keyword evidence="14" id="KW-1185">Reference proteome</keyword>
<dbReference type="SUPFAM" id="SSF89009">
    <property type="entry name" value="GAT-like domain"/>
    <property type="match status" value="1"/>
</dbReference>
<feature type="compositionally biased region" description="Polar residues" evidence="9">
    <location>
        <begin position="389"/>
        <end position="400"/>
    </location>
</feature>
<evidence type="ECO:0000259" key="12">
    <source>
        <dbReference type="PROSITE" id="PS50909"/>
    </source>
</evidence>
<accession>A0A168CRA6</accession>
<evidence type="ECO:0000256" key="9">
    <source>
        <dbReference type="SAM" id="MobiDB-lite"/>
    </source>
</evidence>
<comment type="subcellular location">
    <subcellularLocation>
        <location evidence="1">Golgi apparatus</location>
        <location evidence="1">trans-Golgi network</location>
    </subcellularLocation>
</comment>
<dbReference type="PANTHER" id="PTHR47180">
    <property type="entry name" value="ADP-RIBOSYLATION FACTOR-BINDING PROTEIN GGA1-RELATED"/>
    <property type="match status" value="1"/>
</dbReference>
<dbReference type="Gene3D" id="2.60.40.1230">
    <property type="match status" value="1"/>
</dbReference>
<evidence type="ECO:0000259" key="11">
    <source>
        <dbReference type="PROSITE" id="PS50180"/>
    </source>
</evidence>
<comment type="caution">
    <text evidence="13">The sequence shown here is derived from an EMBL/GenBank/DDBJ whole genome shotgun (WGS) entry which is preliminary data.</text>
</comment>
<evidence type="ECO:0000256" key="6">
    <source>
        <dbReference type="ARBA" id="ARBA00023054"/>
    </source>
</evidence>
<dbReference type="AlphaFoldDB" id="A0A168CRA6"/>
<feature type="domain" description="GAT" evidence="12">
    <location>
        <begin position="188"/>
        <end position="315"/>
    </location>
</feature>
<dbReference type="InterPro" id="IPR008942">
    <property type="entry name" value="ENTH_VHS"/>
</dbReference>
<proteinExistence type="predicted"/>
<comment type="subunit">
    <text evidence="8">Binds to ARF1 and ARF2.</text>
</comment>
<reference evidence="13 14" key="1">
    <citation type="journal article" date="2016" name="Genome Biol. Evol.">
        <title>Divergent and convergent evolution of fungal pathogenicity.</title>
        <authorList>
            <person name="Shang Y."/>
            <person name="Xiao G."/>
            <person name="Zheng P."/>
            <person name="Cen K."/>
            <person name="Zhan S."/>
            <person name="Wang C."/>
        </authorList>
    </citation>
    <scope>NUCLEOTIDE SEQUENCE [LARGE SCALE GENOMIC DNA]</scope>
    <source>
        <strain evidence="13 14">ARSEF 7405</strain>
    </source>
</reference>
<dbReference type="SMART" id="SM00809">
    <property type="entry name" value="Alpha_adaptinC2"/>
    <property type="match status" value="1"/>
</dbReference>
<dbReference type="GO" id="GO:0043130">
    <property type="term" value="F:ubiquitin binding"/>
    <property type="evidence" value="ECO:0007669"/>
    <property type="project" value="InterPro"/>
</dbReference>
<sequence length="641" mass="70312">MAARDLYGAWSEPAQSTLQRYIFNACDPQNYEPNLALNLEVADLINSKKGNAPREAAITIVSIINSRNPNVSLLALALLDICVKNCGYPFHLQISTKEFLNELVRRFPERPPLRLSRVQHRILESIEEWRQTICQTSRYKEDLGHIRDMHRLLVYKGYVFPEIRREDAAVLNPSDNLKSAEEMEEEEREAQSAKLQELIRRGTPQDLQEANRLMKIMAGYDTRHKTDYRAKAAAEVAKVQEKARLLEEMLQGLKPGDKIREGDVFEELANALKSAHPKIQRMCEEESDDTEAVSKLLTINDSIHRTIERYRLVKTGDVDAASKIPKGTLGTSTGVKKTATQELSLIDFDGDFDQPETSGNNQEGSAGSASGPSDHHESHQEDLLGLSFSGPSQPQQPLNSMNLLSGLAQGAGPVSLPIHNNPQSYANSPAPQQQPPATSKAPAPDPFASLIQPTSGTTTPQMNQGSSKTPISTSGGLLDISSLSISPAQGTSATVNKTQEQTKAAPADDEWTFASALPEPAPQPSNKIEVLNSPVKIDFVSERKGAEPVIHVVAFFSNTTNLPISELHFQVAIEKAYTLQLTPQSGRDIAPLQQDGIRLEMMLNGIQPGNGNNVKLRYRVSYKLGAEAKENQGTVPPLGIA</sequence>
<dbReference type="PROSITE" id="PS50179">
    <property type="entry name" value="VHS"/>
    <property type="match status" value="1"/>
</dbReference>
<dbReference type="VEuPathDB" id="FungiDB:AAP_00558"/>
<dbReference type="SUPFAM" id="SSF49348">
    <property type="entry name" value="Clathrin adaptor appendage domain"/>
    <property type="match status" value="1"/>
</dbReference>
<feature type="region of interest" description="Disordered" evidence="9">
    <location>
        <begin position="349"/>
        <end position="400"/>
    </location>
</feature>
<dbReference type="Proteomes" id="UP000242877">
    <property type="component" value="Unassembled WGS sequence"/>
</dbReference>
<dbReference type="GO" id="GO:0035091">
    <property type="term" value="F:phosphatidylinositol binding"/>
    <property type="evidence" value="ECO:0007669"/>
    <property type="project" value="InterPro"/>
</dbReference>
<evidence type="ECO:0000259" key="10">
    <source>
        <dbReference type="PROSITE" id="PS50179"/>
    </source>
</evidence>
<name>A0A168CRA6_9EURO</name>
<dbReference type="PROSITE" id="PS50909">
    <property type="entry name" value="GAT"/>
    <property type="match status" value="1"/>
</dbReference>
<dbReference type="Pfam" id="PF02883">
    <property type="entry name" value="Alpha_adaptinC2"/>
    <property type="match status" value="1"/>
</dbReference>
<dbReference type="GO" id="GO:0006895">
    <property type="term" value="P:Golgi to endosome transport"/>
    <property type="evidence" value="ECO:0007669"/>
    <property type="project" value="TreeGrafter"/>
</dbReference>
<dbReference type="InterPro" id="IPR008152">
    <property type="entry name" value="Clathrin_a/b/g-adaptin_app_Ig"/>
</dbReference>
<feature type="compositionally biased region" description="Polar residues" evidence="9">
    <location>
        <begin position="355"/>
        <end position="371"/>
    </location>
</feature>
<dbReference type="Gene3D" id="1.20.58.160">
    <property type="match status" value="1"/>
</dbReference>
<evidence type="ECO:0000256" key="7">
    <source>
        <dbReference type="ARBA" id="ARBA00053552"/>
    </source>
</evidence>
<dbReference type="InterPro" id="IPR052653">
    <property type="entry name" value="ARF-binding"/>
</dbReference>
<comment type="function">
    <text evidence="7">May play a role in the regulation of membrane traffic through the trans-Golgi network.</text>
</comment>
<dbReference type="InterPro" id="IPR038425">
    <property type="entry name" value="GAT_sf"/>
</dbReference>
<keyword evidence="6" id="KW-0175">Coiled coil</keyword>
<keyword evidence="4" id="KW-0653">Protein transport</keyword>
<evidence type="ECO:0000256" key="2">
    <source>
        <dbReference type="ARBA" id="ARBA00011446"/>
    </source>
</evidence>
<comment type="subunit">
    <text evidence="2">Component of the ESCRT-0 complex composed of HSE1 and VPS27.</text>
</comment>
<feature type="domain" description="GAE" evidence="11">
    <location>
        <begin position="520"/>
        <end position="639"/>
    </location>
</feature>
<organism evidence="13 14">
    <name type="scientific">Ascosphaera apis ARSEF 7405</name>
    <dbReference type="NCBI Taxonomy" id="392613"/>
    <lineage>
        <taxon>Eukaryota</taxon>
        <taxon>Fungi</taxon>
        <taxon>Dikarya</taxon>
        <taxon>Ascomycota</taxon>
        <taxon>Pezizomycotina</taxon>
        <taxon>Eurotiomycetes</taxon>
        <taxon>Eurotiomycetidae</taxon>
        <taxon>Onygenales</taxon>
        <taxon>Ascosphaeraceae</taxon>
        <taxon>Ascosphaera</taxon>
    </lineage>
</organism>
<dbReference type="FunFam" id="1.20.58.160:FF:000003">
    <property type="entry name" value="VHS domain protein"/>
    <property type="match status" value="1"/>
</dbReference>
<keyword evidence="3" id="KW-0813">Transport</keyword>
<feature type="domain" description="VHS" evidence="10">
    <location>
        <begin position="25"/>
        <end position="161"/>
    </location>
</feature>
<dbReference type="Pfam" id="PF03127">
    <property type="entry name" value="GAT"/>
    <property type="match status" value="1"/>
</dbReference>
<dbReference type="InterPro" id="IPR002014">
    <property type="entry name" value="VHS_dom"/>
</dbReference>
<dbReference type="FunFam" id="1.20.5.170:FF:000024">
    <property type="entry name" value="VHS domain-containing protein"/>
    <property type="match status" value="1"/>
</dbReference>
<dbReference type="PANTHER" id="PTHR47180:SF1">
    <property type="entry name" value="ADP-RIBOSYLATION FACTOR-BINDING PROTEIN GGA1-RELATED"/>
    <property type="match status" value="1"/>
</dbReference>
<dbReference type="GO" id="GO:0005829">
    <property type="term" value="C:cytosol"/>
    <property type="evidence" value="ECO:0007669"/>
    <property type="project" value="GOC"/>
</dbReference>
<protein>
    <submittedName>
        <fullName evidence="13">VHS domain-containing protein</fullName>
    </submittedName>
</protein>
<dbReference type="CDD" id="cd16998">
    <property type="entry name" value="VHS_GGA_fungi"/>
    <property type="match status" value="1"/>
</dbReference>
<feature type="region of interest" description="Disordered" evidence="9">
    <location>
        <begin position="414"/>
        <end position="474"/>
    </location>
</feature>
<evidence type="ECO:0000313" key="14">
    <source>
        <dbReference type="Proteomes" id="UP000242877"/>
    </source>
</evidence>
<dbReference type="Pfam" id="PF00790">
    <property type="entry name" value="VHS"/>
    <property type="match status" value="1"/>
</dbReference>
<evidence type="ECO:0000256" key="1">
    <source>
        <dbReference type="ARBA" id="ARBA00004601"/>
    </source>
</evidence>
<evidence type="ECO:0000256" key="8">
    <source>
        <dbReference type="ARBA" id="ARBA00065344"/>
    </source>
</evidence>
<evidence type="ECO:0000256" key="4">
    <source>
        <dbReference type="ARBA" id="ARBA00022927"/>
    </source>
</evidence>
<dbReference type="GO" id="GO:0006896">
    <property type="term" value="P:Golgi to vacuole transport"/>
    <property type="evidence" value="ECO:0007669"/>
    <property type="project" value="UniProtKB-ARBA"/>
</dbReference>
<dbReference type="InterPro" id="IPR008153">
    <property type="entry name" value="GAE_dom"/>
</dbReference>
<feature type="compositionally biased region" description="Polar residues" evidence="9">
    <location>
        <begin position="451"/>
        <end position="470"/>
    </location>
</feature>
<feature type="compositionally biased region" description="Low complexity" evidence="9">
    <location>
        <begin position="422"/>
        <end position="442"/>
    </location>
</feature>
<dbReference type="InterPro" id="IPR004152">
    <property type="entry name" value="GAT_dom"/>
</dbReference>
<dbReference type="PROSITE" id="PS50180">
    <property type="entry name" value="GAE"/>
    <property type="match status" value="1"/>
</dbReference>
<evidence type="ECO:0000256" key="5">
    <source>
        <dbReference type="ARBA" id="ARBA00023034"/>
    </source>
</evidence>